<keyword evidence="1" id="KW-0732">Signal</keyword>
<feature type="domain" description="GP-PDE" evidence="2">
    <location>
        <begin position="33"/>
        <end position="269"/>
    </location>
</feature>
<dbReference type="Gene3D" id="3.20.20.190">
    <property type="entry name" value="Phosphatidylinositol (PI) phosphodiesterase"/>
    <property type="match status" value="1"/>
</dbReference>
<dbReference type="EMBL" id="CP019699">
    <property type="protein sequence ID" value="AQS57461.1"/>
    <property type="molecule type" value="Genomic_DNA"/>
</dbReference>
<dbReference type="CDD" id="cd08566">
    <property type="entry name" value="GDPD_AtGDE_like"/>
    <property type="match status" value="1"/>
</dbReference>
<dbReference type="GO" id="GO:0008081">
    <property type="term" value="F:phosphoric diester hydrolase activity"/>
    <property type="evidence" value="ECO:0007669"/>
    <property type="project" value="InterPro"/>
</dbReference>
<accession>A0A1U9KBU8</accession>
<dbReference type="InterPro" id="IPR017946">
    <property type="entry name" value="PLC-like_Pdiesterase_TIM-brl"/>
</dbReference>
<dbReference type="PANTHER" id="PTHR46211">
    <property type="entry name" value="GLYCEROPHOSPHORYL DIESTER PHOSPHODIESTERASE"/>
    <property type="match status" value="1"/>
</dbReference>
<dbReference type="PANTHER" id="PTHR46211:SF14">
    <property type="entry name" value="GLYCEROPHOSPHODIESTER PHOSPHODIESTERASE"/>
    <property type="match status" value="1"/>
</dbReference>
<reference evidence="3 4" key="1">
    <citation type="journal article" date="2015" name="Int. J. Syst. Evol. Microbiol.">
        <title>Novibacillus thermophilus gen. nov., sp. nov., a Gram-staining-negative and moderately thermophilic member of the family Thermoactinomycetaceae.</title>
        <authorList>
            <person name="Yang G."/>
            <person name="Chen J."/>
            <person name="Zhou S."/>
        </authorList>
    </citation>
    <scope>NUCLEOTIDE SEQUENCE [LARGE SCALE GENOMIC DNA]</scope>
    <source>
        <strain evidence="3 4">SG-1</strain>
    </source>
</reference>
<dbReference type="Proteomes" id="UP000188603">
    <property type="component" value="Chromosome"/>
</dbReference>
<protein>
    <recommendedName>
        <fullName evidence="2">GP-PDE domain-containing protein</fullName>
    </recommendedName>
</protein>
<organism evidence="3 4">
    <name type="scientific">Novibacillus thermophilus</name>
    <dbReference type="NCBI Taxonomy" id="1471761"/>
    <lineage>
        <taxon>Bacteria</taxon>
        <taxon>Bacillati</taxon>
        <taxon>Bacillota</taxon>
        <taxon>Bacilli</taxon>
        <taxon>Bacillales</taxon>
        <taxon>Thermoactinomycetaceae</taxon>
        <taxon>Novibacillus</taxon>
    </lineage>
</organism>
<dbReference type="SUPFAM" id="SSF51695">
    <property type="entry name" value="PLC-like phosphodiesterases"/>
    <property type="match status" value="1"/>
</dbReference>
<evidence type="ECO:0000313" key="4">
    <source>
        <dbReference type="Proteomes" id="UP000188603"/>
    </source>
</evidence>
<dbReference type="KEGG" id="ntr:B0W44_08310"/>
<evidence type="ECO:0000259" key="2">
    <source>
        <dbReference type="PROSITE" id="PS51704"/>
    </source>
</evidence>
<dbReference type="GO" id="GO:0006629">
    <property type="term" value="P:lipid metabolic process"/>
    <property type="evidence" value="ECO:0007669"/>
    <property type="project" value="InterPro"/>
</dbReference>
<dbReference type="PROSITE" id="PS51704">
    <property type="entry name" value="GP_PDE"/>
    <property type="match status" value="1"/>
</dbReference>
<name>A0A1U9KBU8_9BACL</name>
<proteinExistence type="predicted"/>
<dbReference type="STRING" id="1471761.B0W44_08310"/>
<sequence length="269" mass="30172">MLSLAVPLMVVVFLFGSVTSAAPNDNWLRSNKTELSAHRGAQVAAPENTLEAITQAGLLGYGFVEIDVQRTKDGHYVLMHDQTVDRTTTGSGKVEELTLKEIQSFAIKDKDGNVTKHKVPTLDEVLEEAHKYNLGVNFDGSKGNWEDKEFVDGIMTQADEANVLNHSFFVLSDKKVRDQFHAWYPEATVTFLGNALKNVDADIKELKKYKSALYTTSIDNVDKKAAQKIRRAKLKLHVYNVNSTEAYKKAKKLHPRLIETDVIVPKRNK</sequence>
<dbReference type="InterPro" id="IPR030395">
    <property type="entry name" value="GP_PDE_dom"/>
</dbReference>
<feature type="signal peptide" evidence="1">
    <location>
        <begin position="1"/>
        <end position="21"/>
    </location>
</feature>
<evidence type="ECO:0000256" key="1">
    <source>
        <dbReference type="SAM" id="SignalP"/>
    </source>
</evidence>
<feature type="chain" id="PRO_5012979303" description="GP-PDE domain-containing protein" evidence="1">
    <location>
        <begin position="22"/>
        <end position="269"/>
    </location>
</feature>
<dbReference type="Pfam" id="PF03009">
    <property type="entry name" value="GDPD"/>
    <property type="match status" value="1"/>
</dbReference>
<dbReference type="AlphaFoldDB" id="A0A1U9KBU8"/>
<evidence type="ECO:0000313" key="3">
    <source>
        <dbReference type="EMBL" id="AQS57461.1"/>
    </source>
</evidence>
<gene>
    <name evidence="3" type="ORF">B0W44_08310</name>
</gene>
<keyword evidence="4" id="KW-1185">Reference proteome</keyword>